<dbReference type="EMBL" id="CP017686">
    <property type="protein sequence ID" value="AYQ55286.1"/>
    <property type="molecule type" value="Genomic_DNA"/>
</dbReference>
<dbReference type="GeneID" id="41321931"/>
<reference evidence="1 2" key="1">
    <citation type="submission" date="2016-10" db="EMBL/GenBank/DDBJ databases">
        <title>Complete genome of the TMA-utilizing, human hosted archaeon Methanomethylophilus alvus Gen. nov, sp. nov., strain Mx-05, derived from a pure culture.</title>
        <authorList>
            <person name="Brugere J.-F."/>
            <person name="Ben Hania W."/>
            <person name="Chaudhary P.P."/>
            <person name="Gaci N."/>
            <person name="Borrel G."/>
            <person name="Cao Van Tuat L."/>
            <person name="Fardeau M.-L."/>
            <person name="Harris H.M.B."/>
            <person name="O'Toole P.W."/>
            <person name="Ollivier B."/>
        </authorList>
    </citation>
    <scope>NUCLEOTIDE SEQUENCE [LARGE SCALE GENOMIC DNA]</scope>
    <source>
        <strain evidence="1 2">Mx-05</strain>
    </source>
</reference>
<proteinExistence type="predicted"/>
<accession>A0A3G3IHH9</accession>
<protein>
    <submittedName>
        <fullName evidence="1">Uncharacterized protein</fullName>
    </submittedName>
</protein>
<organism evidence="1 2">
    <name type="scientific">Methanomethylophilus alvi</name>
    <dbReference type="NCBI Taxonomy" id="1291540"/>
    <lineage>
        <taxon>Archaea</taxon>
        <taxon>Methanobacteriati</taxon>
        <taxon>Thermoplasmatota</taxon>
        <taxon>Thermoplasmata</taxon>
        <taxon>Methanomassiliicoccales</taxon>
        <taxon>Methanomethylophilaceae</taxon>
        <taxon>Methanomethylophilus</taxon>
    </lineage>
</organism>
<evidence type="ECO:0000313" key="2">
    <source>
        <dbReference type="Proteomes" id="UP000273278"/>
    </source>
</evidence>
<evidence type="ECO:0000313" key="1">
    <source>
        <dbReference type="EMBL" id="AYQ55286.1"/>
    </source>
</evidence>
<gene>
    <name evidence="1" type="ORF">BKD89_05670</name>
</gene>
<name>A0A3G3IHH9_9ARCH</name>
<dbReference type="Proteomes" id="UP000273278">
    <property type="component" value="Chromosome"/>
</dbReference>
<sequence length="179" mass="19975">MFSISEVVGKLGSMPQIVSVYIPDESDIRTFYEEESRVSTISDMPMENEAMAVSKSRKHHLIVVFTEGLENSPHHEVVMKDGDGNLVGWDVPPGLEYEVEGRDDLVWMSEDFVMDPSAMEGEIRVVLVAQRLTVIGEDDGVRDPVAMFPSPSTDMMIRERYGITLDSRCATAIVGFDEV</sequence>
<dbReference type="AlphaFoldDB" id="A0A3G3IHH9"/>
<dbReference type="RefSeq" id="WP_015505038.1">
    <property type="nucleotide sequence ID" value="NZ_CAYAZG010000002.1"/>
</dbReference>